<keyword evidence="1" id="KW-0812">Transmembrane</keyword>
<dbReference type="RefSeq" id="WP_139357393.1">
    <property type="nucleotide sequence ID" value="NZ_BKAK01000008.1"/>
</dbReference>
<feature type="transmembrane region" description="Helical" evidence="1">
    <location>
        <begin position="159"/>
        <end position="189"/>
    </location>
</feature>
<evidence type="ECO:0000256" key="1">
    <source>
        <dbReference type="SAM" id="Phobius"/>
    </source>
</evidence>
<keyword evidence="3" id="KW-1185">Reference proteome</keyword>
<dbReference type="GeneID" id="66343811"/>
<accession>A0AB74VIJ6</accession>
<reference evidence="2" key="1">
    <citation type="submission" date="2021-04" db="EMBL/GenBank/DDBJ databases">
        <title>Complete genome sequence of the type strain Clostridium beijerinckii NRRL B-598.</title>
        <authorList>
            <person name="Sedlar K."/>
            <person name="Branska B."/>
            <person name="Bezdicek M."/>
            <person name="Nykrynova M."/>
            <person name="Lengerova M."/>
            <person name="Skutkova H."/>
            <person name="Patakova P."/>
        </authorList>
    </citation>
    <scope>NUCLEOTIDE SEQUENCE</scope>
    <source>
        <strain evidence="2">DSM 791</strain>
    </source>
</reference>
<name>A0AB74VIJ6_CLOBE</name>
<organism evidence="2 3">
    <name type="scientific">Clostridium beijerinckii</name>
    <name type="common">Clostridium MP</name>
    <dbReference type="NCBI Taxonomy" id="1520"/>
    <lineage>
        <taxon>Bacteria</taxon>
        <taxon>Bacillati</taxon>
        <taxon>Bacillota</taxon>
        <taxon>Clostridia</taxon>
        <taxon>Eubacteriales</taxon>
        <taxon>Clostridiaceae</taxon>
        <taxon>Clostridium</taxon>
    </lineage>
</organism>
<feature type="transmembrane region" description="Helical" evidence="1">
    <location>
        <begin position="224"/>
        <end position="241"/>
    </location>
</feature>
<dbReference type="Proteomes" id="UP000679373">
    <property type="component" value="Chromosome"/>
</dbReference>
<feature type="transmembrane region" description="Helical" evidence="1">
    <location>
        <begin position="201"/>
        <end position="218"/>
    </location>
</feature>
<proteinExistence type="predicted"/>
<feature type="transmembrane region" description="Helical" evidence="1">
    <location>
        <begin position="135"/>
        <end position="153"/>
    </location>
</feature>
<dbReference type="EMBL" id="CP073653">
    <property type="protein sequence ID" value="QUN36137.1"/>
    <property type="molecule type" value="Genomic_DNA"/>
</dbReference>
<evidence type="ECO:0000313" key="2">
    <source>
        <dbReference type="EMBL" id="QUN36137.1"/>
    </source>
</evidence>
<dbReference type="AlphaFoldDB" id="A0AB74VIJ6"/>
<keyword evidence="1" id="KW-0472">Membrane</keyword>
<evidence type="ECO:0008006" key="4">
    <source>
        <dbReference type="Google" id="ProtNLM"/>
    </source>
</evidence>
<gene>
    <name evidence="2" type="ORF">KEC93_04770</name>
</gene>
<keyword evidence="1" id="KW-1133">Transmembrane helix</keyword>
<evidence type="ECO:0000313" key="3">
    <source>
        <dbReference type="Proteomes" id="UP000679373"/>
    </source>
</evidence>
<protein>
    <recommendedName>
        <fullName evidence="4">DUF1129 family protein</fullName>
    </recommendedName>
</protein>
<sequence length="247" mass="27855">MTKDLEKLGKYELEERVQILKASLIDGISGAQMHEGMGYKLSRIANGYNFYGRYTGTYSQDATEEDIRAFVYAYPDGIEDEYPTFDDFLKNRVSRTKYEENYGGMRKGNITGSNNLESNFSTDFNGNIQDNSKKYIIGSVIAIVVIFAIYKVISWIGDVIFGIGLASADGIYIGIVVAFLIASIVMWIYKKSHGMGVFKRIIMVIGLYFAACSFAGIYELLALHSFEWTVIIYGLIAYFAIRKTIFE</sequence>